<dbReference type="KEGG" id="rpm:RSPPHO_01071"/>
<dbReference type="InterPro" id="IPR035919">
    <property type="entry name" value="EAL_sf"/>
</dbReference>
<dbReference type="PROSITE" id="PS50113">
    <property type="entry name" value="PAC"/>
    <property type="match status" value="1"/>
</dbReference>
<evidence type="ECO:0000259" key="5">
    <source>
        <dbReference type="PROSITE" id="PS50887"/>
    </source>
</evidence>
<dbReference type="InterPro" id="IPR029787">
    <property type="entry name" value="Nucleotide_cyclase"/>
</dbReference>
<evidence type="ECO:0000256" key="1">
    <source>
        <dbReference type="SAM" id="MobiDB-lite"/>
    </source>
</evidence>
<dbReference type="SMART" id="SM00091">
    <property type="entry name" value="PAS"/>
    <property type="match status" value="2"/>
</dbReference>
<dbReference type="OrthoDB" id="7251575at2"/>
<dbReference type="InterPro" id="IPR001633">
    <property type="entry name" value="EAL_dom"/>
</dbReference>
<dbReference type="CDD" id="cd01949">
    <property type="entry name" value="GGDEF"/>
    <property type="match status" value="1"/>
</dbReference>
<dbReference type="Proteomes" id="UP000033220">
    <property type="component" value="Chromosome DSM 122"/>
</dbReference>
<dbReference type="Pfam" id="PF00989">
    <property type="entry name" value="PAS"/>
    <property type="match status" value="1"/>
</dbReference>
<proteinExistence type="predicted"/>
<dbReference type="SUPFAM" id="SSF55785">
    <property type="entry name" value="PYP-like sensor domain (PAS domain)"/>
    <property type="match status" value="2"/>
</dbReference>
<dbReference type="PROSITE" id="PS50112">
    <property type="entry name" value="PAS"/>
    <property type="match status" value="2"/>
</dbReference>
<dbReference type="PROSITE" id="PS50883">
    <property type="entry name" value="EAL"/>
    <property type="match status" value="1"/>
</dbReference>
<dbReference type="NCBIfam" id="TIGR00254">
    <property type="entry name" value="GGDEF"/>
    <property type="match status" value="1"/>
</dbReference>
<dbReference type="InterPro" id="IPR000160">
    <property type="entry name" value="GGDEF_dom"/>
</dbReference>
<feature type="compositionally biased region" description="Pro residues" evidence="1">
    <location>
        <begin position="1"/>
        <end position="12"/>
    </location>
</feature>
<protein>
    <submittedName>
        <fullName evidence="6">Diguanylate cyclase/phosphodiesterase</fullName>
    </submittedName>
</protein>
<dbReference type="PANTHER" id="PTHR44757:SF2">
    <property type="entry name" value="BIOFILM ARCHITECTURE MAINTENANCE PROTEIN MBAA"/>
    <property type="match status" value="1"/>
</dbReference>
<dbReference type="SMART" id="SM00086">
    <property type="entry name" value="PAC"/>
    <property type="match status" value="1"/>
</dbReference>
<feature type="domain" description="PAS" evidence="2">
    <location>
        <begin position="135"/>
        <end position="181"/>
    </location>
</feature>
<dbReference type="SUPFAM" id="SSF55073">
    <property type="entry name" value="Nucleotide cyclase"/>
    <property type="match status" value="1"/>
</dbReference>
<reference evidence="6 7" key="1">
    <citation type="submission" date="2012-02" db="EMBL/GenBank/DDBJ databases">
        <title>Shotgun genome sequence of Phaeospirillum photometricum DSM 122.</title>
        <authorList>
            <person name="Duquesne K."/>
            <person name="Sturgis J."/>
        </authorList>
    </citation>
    <scope>NUCLEOTIDE SEQUENCE [LARGE SCALE GENOMIC DNA]</scope>
    <source>
        <strain evidence="7">DSM122</strain>
    </source>
</reference>
<dbReference type="InterPro" id="IPR000014">
    <property type="entry name" value="PAS"/>
</dbReference>
<accession>H6SS18</accession>
<feature type="domain" description="PAS" evidence="2">
    <location>
        <begin position="43"/>
        <end position="88"/>
    </location>
</feature>
<dbReference type="InterPro" id="IPR000700">
    <property type="entry name" value="PAS-assoc_C"/>
</dbReference>
<dbReference type="PROSITE" id="PS50887">
    <property type="entry name" value="GGDEF"/>
    <property type="match status" value="1"/>
</dbReference>
<feature type="domain" description="GGDEF" evidence="5">
    <location>
        <begin position="292"/>
        <end position="426"/>
    </location>
</feature>
<dbReference type="PATRIC" id="fig|1150469.3.peg.1220"/>
<dbReference type="SMART" id="SM00052">
    <property type="entry name" value="EAL"/>
    <property type="match status" value="1"/>
</dbReference>
<evidence type="ECO:0000313" key="6">
    <source>
        <dbReference type="EMBL" id="CCG07697.1"/>
    </source>
</evidence>
<name>H6SS18_PARPM</name>
<dbReference type="InterPro" id="IPR052155">
    <property type="entry name" value="Biofilm_reg_signaling"/>
</dbReference>
<dbReference type="EMBL" id="HE663493">
    <property type="protein sequence ID" value="CCG07697.1"/>
    <property type="molecule type" value="Genomic_DNA"/>
</dbReference>
<dbReference type="InterPro" id="IPR013767">
    <property type="entry name" value="PAS_fold"/>
</dbReference>
<dbReference type="Pfam" id="PF00990">
    <property type="entry name" value="GGDEF"/>
    <property type="match status" value="1"/>
</dbReference>
<dbReference type="RefSeq" id="WP_014414337.1">
    <property type="nucleotide sequence ID" value="NC_017059.1"/>
</dbReference>
<feature type="domain" description="PAC" evidence="3">
    <location>
        <begin position="208"/>
        <end position="260"/>
    </location>
</feature>
<dbReference type="CDD" id="cd00130">
    <property type="entry name" value="PAS"/>
    <property type="match status" value="1"/>
</dbReference>
<dbReference type="GO" id="GO:0006355">
    <property type="term" value="P:regulation of DNA-templated transcription"/>
    <property type="evidence" value="ECO:0007669"/>
    <property type="project" value="InterPro"/>
</dbReference>
<dbReference type="eggNOG" id="COG5001">
    <property type="taxonomic scope" value="Bacteria"/>
</dbReference>
<dbReference type="PANTHER" id="PTHR44757">
    <property type="entry name" value="DIGUANYLATE CYCLASE DGCP"/>
    <property type="match status" value="1"/>
</dbReference>
<dbReference type="STRING" id="1150469.RSPPHO_01071"/>
<evidence type="ECO:0000259" key="4">
    <source>
        <dbReference type="PROSITE" id="PS50883"/>
    </source>
</evidence>
<keyword evidence="7" id="KW-1185">Reference proteome</keyword>
<dbReference type="Gene3D" id="3.30.450.20">
    <property type="entry name" value="PAS domain"/>
    <property type="match status" value="2"/>
</dbReference>
<dbReference type="InterPro" id="IPR043128">
    <property type="entry name" value="Rev_trsase/Diguanyl_cyclase"/>
</dbReference>
<dbReference type="SMART" id="SM00267">
    <property type="entry name" value="GGDEF"/>
    <property type="match status" value="1"/>
</dbReference>
<feature type="domain" description="EAL" evidence="4">
    <location>
        <begin position="435"/>
        <end position="685"/>
    </location>
</feature>
<dbReference type="CDD" id="cd01948">
    <property type="entry name" value="EAL"/>
    <property type="match status" value="1"/>
</dbReference>
<dbReference type="HOGENOM" id="CLU_000445_70_20_5"/>
<sequence length="685" mass="75267">MSEAPVVPPPLEASPFSGESEGEDDPLLRLVDAFPEPLAVVQDGRLLFLNQTLSLLLGLDTAQGIGTMFVDLVREEDREILTGHLSDAGRFWELTARLAGSERPVIVKGSVAASSDAPVALLSVRPGPGGSGLLVDGPLRSVLDQMPFPIMMTSPMGVIEYVNPAFLRNLGYEAHEVLGRTPRFLKSGTMNETIYEKLWADLAAGRQWSGEIQNRRKDGSLIWERTTIVPLRDATGAVVHYMAVHEDISQRKAAESRSWHHANHDALTGLPNRILLRDRMTLAVAHARRAGSRVAVLLVDLDHFKVINDTLGPIVGDTLLCQVTQRLRECLRDTDTLARVGGDEFLILLVTEGGVVDQALVARRILEALRRPFVLDDGQDVMIGGSIGITVSPDDGESVDELMRNADTALARAKESGRNTYQFFTSEMNREVQEQISLEGALRRAVRNMDLTVHYQPVVDSQTLLVVGTEALIRWPSAEGGFVSPTRFIPVAEDLGLMEEIGAWVLWTACTQARQWLNRVPPGFRMAVNLSWRQLRNPDFPQRVVEVLEGTGVPASVLELEVSEATLSRDPKPIGRTLQALKECGVSLTIDNFGSGHGSMKTLRAYPFGSMKLDRHCVADMLTRHEDAVLVETAILMARRLGLRVVAEGVETEAQLAHLRAQYCDLIQGFLFGHPLAPEDLVALL</sequence>
<dbReference type="Pfam" id="PF13426">
    <property type="entry name" value="PAS_9"/>
    <property type="match status" value="1"/>
</dbReference>
<dbReference type="Gene3D" id="3.30.70.270">
    <property type="match status" value="1"/>
</dbReference>
<dbReference type="AlphaFoldDB" id="H6SS18"/>
<dbReference type="InterPro" id="IPR001610">
    <property type="entry name" value="PAC"/>
</dbReference>
<organism evidence="6 7">
    <name type="scientific">Pararhodospirillum photometricum DSM 122</name>
    <dbReference type="NCBI Taxonomy" id="1150469"/>
    <lineage>
        <taxon>Bacteria</taxon>
        <taxon>Pseudomonadati</taxon>
        <taxon>Pseudomonadota</taxon>
        <taxon>Alphaproteobacteria</taxon>
        <taxon>Rhodospirillales</taxon>
        <taxon>Rhodospirillaceae</taxon>
        <taxon>Pararhodospirillum</taxon>
    </lineage>
</organism>
<dbReference type="Pfam" id="PF00563">
    <property type="entry name" value="EAL"/>
    <property type="match status" value="1"/>
</dbReference>
<gene>
    <name evidence="6" type="ORF">RSPPHO_01071</name>
</gene>
<evidence type="ECO:0000313" key="7">
    <source>
        <dbReference type="Proteomes" id="UP000033220"/>
    </source>
</evidence>
<dbReference type="InterPro" id="IPR035965">
    <property type="entry name" value="PAS-like_dom_sf"/>
</dbReference>
<dbReference type="Gene3D" id="3.20.20.450">
    <property type="entry name" value="EAL domain"/>
    <property type="match status" value="1"/>
</dbReference>
<dbReference type="NCBIfam" id="TIGR00229">
    <property type="entry name" value="sensory_box"/>
    <property type="match status" value="1"/>
</dbReference>
<evidence type="ECO:0000259" key="3">
    <source>
        <dbReference type="PROSITE" id="PS50113"/>
    </source>
</evidence>
<evidence type="ECO:0000259" key="2">
    <source>
        <dbReference type="PROSITE" id="PS50112"/>
    </source>
</evidence>
<feature type="region of interest" description="Disordered" evidence="1">
    <location>
        <begin position="1"/>
        <end position="24"/>
    </location>
</feature>
<dbReference type="SUPFAM" id="SSF141868">
    <property type="entry name" value="EAL domain-like"/>
    <property type="match status" value="1"/>
</dbReference>